<proteinExistence type="predicted"/>
<protein>
    <submittedName>
        <fullName evidence="2">Uncharacterized protein</fullName>
    </submittedName>
</protein>
<evidence type="ECO:0000256" key="1">
    <source>
        <dbReference type="SAM" id="MobiDB-lite"/>
    </source>
</evidence>
<name>A0A0A8Y6D8_ARUDO</name>
<feature type="region of interest" description="Disordered" evidence="1">
    <location>
        <begin position="1"/>
        <end position="27"/>
    </location>
</feature>
<evidence type="ECO:0000313" key="2">
    <source>
        <dbReference type="EMBL" id="JAD20630.1"/>
    </source>
</evidence>
<organism evidence="2">
    <name type="scientific">Arundo donax</name>
    <name type="common">Giant reed</name>
    <name type="synonym">Donax arundinaceus</name>
    <dbReference type="NCBI Taxonomy" id="35708"/>
    <lineage>
        <taxon>Eukaryota</taxon>
        <taxon>Viridiplantae</taxon>
        <taxon>Streptophyta</taxon>
        <taxon>Embryophyta</taxon>
        <taxon>Tracheophyta</taxon>
        <taxon>Spermatophyta</taxon>
        <taxon>Magnoliopsida</taxon>
        <taxon>Liliopsida</taxon>
        <taxon>Poales</taxon>
        <taxon>Poaceae</taxon>
        <taxon>PACMAD clade</taxon>
        <taxon>Arundinoideae</taxon>
        <taxon>Arundineae</taxon>
        <taxon>Arundo</taxon>
    </lineage>
</organism>
<sequence>MTTGAPPQLATPAAPKSQRNRRLSPTSLSPYAVMVTTATPLSYL</sequence>
<dbReference type="AlphaFoldDB" id="A0A0A8Y6D8"/>
<reference evidence="2" key="2">
    <citation type="journal article" date="2015" name="Data Brief">
        <title>Shoot transcriptome of the giant reed, Arundo donax.</title>
        <authorList>
            <person name="Barrero R.A."/>
            <person name="Guerrero F.D."/>
            <person name="Moolhuijzen P."/>
            <person name="Goolsby J.A."/>
            <person name="Tidwell J."/>
            <person name="Bellgard S.E."/>
            <person name="Bellgard M.I."/>
        </authorList>
    </citation>
    <scope>NUCLEOTIDE SEQUENCE</scope>
    <source>
        <tissue evidence="2">Shoot tissue taken approximately 20 cm above the soil surface</tissue>
    </source>
</reference>
<reference evidence="2" key="1">
    <citation type="submission" date="2014-09" db="EMBL/GenBank/DDBJ databases">
        <authorList>
            <person name="Magalhaes I.L.F."/>
            <person name="Oliveira U."/>
            <person name="Santos F.R."/>
            <person name="Vidigal T.H.D.A."/>
            <person name="Brescovit A.D."/>
            <person name="Santos A.J."/>
        </authorList>
    </citation>
    <scope>NUCLEOTIDE SEQUENCE</scope>
    <source>
        <tissue evidence="2">Shoot tissue taken approximately 20 cm above the soil surface</tissue>
    </source>
</reference>
<dbReference type="EMBL" id="GBRH01277265">
    <property type="protein sequence ID" value="JAD20630.1"/>
    <property type="molecule type" value="Transcribed_RNA"/>
</dbReference>
<accession>A0A0A8Y6D8</accession>